<dbReference type="InterPro" id="IPR025566">
    <property type="entry name" value="DUF4331"/>
</dbReference>
<proteinExistence type="predicted"/>
<dbReference type="RefSeq" id="WP_214113290.1">
    <property type="nucleotide sequence ID" value="NZ_JAHCTB010000004.1"/>
</dbReference>
<name>A0ABS5S5C1_9FLAO</name>
<sequence length="230" mass="25300">MKRPKLFGTVAALAIAAISVFFISADHLDGPGVSGTSSDIADFYAFQSPDPNNFVFVANLQGILSPGRTTEQAIFDENVLTEFNIDVDNDLLEDFVIQAIPSGDYMYFFGPAAPVQDQNRSQLLSSIARDSVLISSVTDVQIAEVNGKKFFAGPRDDPYFFDLNQFNEVINNEDSEGFDNPGTDRYAGLNVLSIVVEFPKSLLPSGTVGVNPFAPDRPIYNVWVETKRRR</sequence>
<organism evidence="2 3">
    <name type="scientific">Aequorivita echinoideorum</name>
    <dbReference type="NCBI Taxonomy" id="1549647"/>
    <lineage>
        <taxon>Bacteria</taxon>
        <taxon>Pseudomonadati</taxon>
        <taxon>Bacteroidota</taxon>
        <taxon>Flavobacteriia</taxon>
        <taxon>Flavobacteriales</taxon>
        <taxon>Flavobacteriaceae</taxon>
        <taxon>Aequorivita</taxon>
    </lineage>
</organism>
<feature type="signal peptide" evidence="1">
    <location>
        <begin position="1"/>
        <end position="24"/>
    </location>
</feature>
<evidence type="ECO:0000256" key="1">
    <source>
        <dbReference type="SAM" id="SignalP"/>
    </source>
</evidence>
<keyword evidence="3" id="KW-1185">Reference proteome</keyword>
<evidence type="ECO:0000313" key="2">
    <source>
        <dbReference type="EMBL" id="MBT0608419.1"/>
    </source>
</evidence>
<dbReference type="Pfam" id="PF14224">
    <property type="entry name" value="DUF4331"/>
    <property type="match status" value="2"/>
</dbReference>
<reference evidence="2 3" key="1">
    <citation type="submission" date="2021-05" db="EMBL/GenBank/DDBJ databases">
        <title>Aequorivita echinoideorum JCM 30378 genome.</title>
        <authorList>
            <person name="Zhang H."/>
            <person name="Li C."/>
        </authorList>
    </citation>
    <scope>NUCLEOTIDE SEQUENCE [LARGE SCALE GENOMIC DNA]</scope>
    <source>
        <strain evidence="2 3">JCM30378</strain>
    </source>
</reference>
<dbReference type="Proteomes" id="UP001297092">
    <property type="component" value="Unassembled WGS sequence"/>
</dbReference>
<feature type="chain" id="PRO_5046739316" evidence="1">
    <location>
        <begin position="25"/>
        <end position="230"/>
    </location>
</feature>
<keyword evidence="1" id="KW-0732">Signal</keyword>
<comment type="caution">
    <text evidence="2">The sequence shown here is derived from an EMBL/GenBank/DDBJ whole genome shotgun (WGS) entry which is preliminary data.</text>
</comment>
<accession>A0ABS5S5C1</accession>
<protein>
    <submittedName>
        <fullName evidence="2">DUF4331 family protein</fullName>
    </submittedName>
</protein>
<evidence type="ECO:0000313" key="3">
    <source>
        <dbReference type="Proteomes" id="UP001297092"/>
    </source>
</evidence>
<dbReference type="EMBL" id="JAHCTB010000004">
    <property type="protein sequence ID" value="MBT0608419.1"/>
    <property type="molecule type" value="Genomic_DNA"/>
</dbReference>
<gene>
    <name evidence="2" type="ORF">KIV10_09515</name>
</gene>